<protein>
    <submittedName>
        <fullName evidence="2">43897_t:CDS:1</fullName>
    </submittedName>
</protein>
<dbReference type="SUPFAM" id="SSF48452">
    <property type="entry name" value="TPR-like"/>
    <property type="match status" value="1"/>
</dbReference>
<dbReference type="Pfam" id="PF00515">
    <property type="entry name" value="TPR_1"/>
    <property type="match status" value="1"/>
</dbReference>
<reference evidence="2 3" key="1">
    <citation type="submission" date="2021-06" db="EMBL/GenBank/DDBJ databases">
        <authorList>
            <person name="Kallberg Y."/>
            <person name="Tangrot J."/>
            <person name="Rosling A."/>
        </authorList>
    </citation>
    <scope>NUCLEOTIDE SEQUENCE [LARGE SCALE GENOMIC DNA]</scope>
    <source>
        <strain evidence="2 3">120-4 pot B 10/14</strain>
    </source>
</reference>
<dbReference type="Proteomes" id="UP000789901">
    <property type="component" value="Unassembled WGS sequence"/>
</dbReference>
<dbReference type="EMBL" id="CAJVQB010150700">
    <property type="protein sequence ID" value="CAG8855569.1"/>
    <property type="molecule type" value="Genomic_DNA"/>
</dbReference>
<proteinExistence type="predicted"/>
<gene>
    <name evidence="2" type="ORF">GMARGA_LOCUS44390</name>
</gene>
<keyword evidence="1" id="KW-0802">TPR repeat</keyword>
<feature type="non-terminal residue" evidence="2">
    <location>
        <position position="1"/>
    </location>
</feature>
<sequence length="57" mass="6591">LLYYDKVLEVDPFNLIASSFRGKIYYSLGQYDKAFLDLNKALDINPLDIATLLYRGE</sequence>
<name>A0ABN7XNQ2_GIGMA</name>
<feature type="repeat" description="TPR" evidence="1">
    <location>
        <begin position="15"/>
        <end position="48"/>
    </location>
</feature>
<dbReference type="InterPro" id="IPR011990">
    <property type="entry name" value="TPR-like_helical_dom_sf"/>
</dbReference>
<comment type="caution">
    <text evidence="2">The sequence shown here is derived from an EMBL/GenBank/DDBJ whole genome shotgun (WGS) entry which is preliminary data.</text>
</comment>
<organism evidence="2 3">
    <name type="scientific">Gigaspora margarita</name>
    <dbReference type="NCBI Taxonomy" id="4874"/>
    <lineage>
        <taxon>Eukaryota</taxon>
        <taxon>Fungi</taxon>
        <taxon>Fungi incertae sedis</taxon>
        <taxon>Mucoromycota</taxon>
        <taxon>Glomeromycotina</taxon>
        <taxon>Glomeromycetes</taxon>
        <taxon>Diversisporales</taxon>
        <taxon>Gigasporaceae</taxon>
        <taxon>Gigaspora</taxon>
    </lineage>
</organism>
<dbReference type="SMART" id="SM00028">
    <property type="entry name" value="TPR"/>
    <property type="match status" value="1"/>
</dbReference>
<dbReference type="PROSITE" id="PS50005">
    <property type="entry name" value="TPR"/>
    <property type="match status" value="1"/>
</dbReference>
<feature type="non-terminal residue" evidence="2">
    <location>
        <position position="57"/>
    </location>
</feature>
<evidence type="ECO:0000313" key="3">
    <source>
        <dbReference type="Proteomes" id="UP000789901"/>
    </source>
</evidence>
<keyword evidence="3" id="KW-1185">Reference proteome</keyword>
<evidence type="ECO:0000313" key="2">
    <source>
        <dbReference type="EMBL" id="CAG8855569.1"/>
    </source>
</evidence>
<accession>A0ABN7XNQ2</accession>
<dbReference type="InterPro" id="IPR019734">
    <property type="entry name" value="TPR_rpt"/>
</dbReference>
<dbReference type="Gene3D" id="1.25.40.10">
    <property type="entry name" value="Tetratricopeptide repeat domain"/>
    <property type="match status" value="1"/>
</dbReference>
<evidence type="ECO:0000256" key="1">
    <source>
        <dbReference type="PROSITE-ProRule" id="PRU00339"/>
    </source>
</evidence>